<feature type="binding site" evidence="6">
    <location>
        <position position="101"/>
    </location>
    <ligand>
        <name>S-adenosyl-L-methionine</name>
        <dbReference type="ChEBI" id="CHEBI:59789"/>
    </ligand>
</feature>
<feature type="binding site" evidence="6">
    <location>
        <position position="54"/>
    </location>
    <ligand>
        <name>S-adenosyl-L-methionine</name>
        <dbReference type="ChEBI" id="CHEBI:59789"/>
    </ligand>
</feature>
<dbReference type="AlphaFoldDB" id="A0A9X2JGD5"/>
<comment type="subcellular location">
    <subcellularLocation>
        <location evidence="6">Cytoplasm</location>
    </subcellularLocation>
</comment>
<keyword evidence="8" id="KW-1185">Reference proteome</keyword>
<dbReference type="GO" id="GO:0005737">
    <property type="term" value="C:cytoplasm"/>
    <property type="evidence" value="ECO:0007669"/>
    <property type="project" value="UniProtKB-SubCell"/>
</dbReference>
<keyword evidence="2 6" id="KW-0698">rRNA processing</keyword>
<dbReference type="InterPro" id="IPR002903">
    <property type="entry name" value="RsmH"/>
</dbReference>
<keyword evidence="5 6" id="KW-0949">S-adenosyl-L-methionine</keyword>
<comment type="caution">
    <text evidence="7">The sequence shown here is derived from an EMBL/GenBank/DDBJ whole genome shotgun (WGS) entry which is preliminary data.</text>
</comment>
<keyword evidence="6" id="KW-0963">Cytoplasm</keyword>
<accession>A0A9X2JGD5</accession>
<dbReference type="HAMAP" id="MF_01007">
    <property type="entry name" value="16SrRNA_methyltr_H"/>
    <property type="match status" value="1"/>
</dbReference>
<dbReference type="PIRSF" id="PIRSF004486">
    <property type="entry name" value="MraW"/>
    <property type="match status" value="1"/>
</dbReference>
<dbReference type="NCBIfam" id="TIGR00006">
    <property type="entry name" value="16S rRNA (cytosine(1402)-N(4))-methyltransferase RsmH"/>
    <property type="match status" value="1"/>
</dbReference>
<evidence type="ECO:0000256" key="3">
    <source>
        <dbReference type="ARBA" id="ARBA00022603"/>
    </source>
</evidence>
<evidence type="ECO:0000256" key="4">
    <source>
        <dbReference type="ARBA" id="ARBA00022679"/>
    </source>
</evidence>
<dbReference type="PANTHER" id="PTHR11265">
    <property type="entry name" value="S-ADENOSYL-METHYLTRANSFERASE MRAW"/>
    <property type="match status" value="1"/>
</dbReference>
<keyword evidence="4 6" id="KW-0808">Transferase</keyword>
<reference evidence="7" key="1">
    <citation type="submission" date="2022-06" db="EMBL/GenBank/DDBJ databases">
        <title>Aeoliella straminimaris, a novel planctomycete from sediments.</title>
        <authorList>
            <person name="Vitorino I.R."/>
            <person name="Lage O.M."/>
        </authorList>
    </citation>
    <scope>NUCLEOTIDE SEQUENCE</scope>
    <source>
        <strain evidence="7">ICT_H6.2</strain>
    </source>
</reference>
<dbReference type="Proteomes" id="UP001155241">
    <property type="component" value="Unassembled WGS sequence"/>
</dbReference>
<dbReference type="InterPro" id="IPR023397">
    <property type="entry name" value="SAM-dep_MeTrfase_MraW_recog"/>
</dbReference>
<organism evidence="7 8">
    <name type="scientific">Aeoliella straminimaris</name>
    <dbReference type="NCBI Taxonomy" id="2954799"/>
    <lineage>
        <taxon>Bacteria</taxon>
        <taxon>Pseudomonadati</taxon>
        <taxon>Planctomycetota</taxon>
        <taxon>Planctomycetia</taxon>
        <taxon>Pirellulales</taxon>
        <taxon>Lacipirellulaceae</taxon>
        <taxon>Aeoliella</taxon>
    </lineage>
</organism>
<dbReference type="GO" id="GO:0070475">
    <property type="term" value="P:rRNA base methylation"/>
    <property type="evidence" value="ECO:0007669"/>
    <property type="project" value="UniProtKB-UniRule"/>
</dbReference>
<feature type="binding site" evidence="6">
    <location>
        <position position="80"/>
    </location>
    <ligand>
        <name>S-adenosyl-L-methionine</name>
        <dbReference type="ChEBI" id="CHEBI:59789"/>
    </ligand>
</feature>
<name>A0A9X2JGD5_9BACT</name>
<comment type="similarity">
    <text evidence="1 6">Belongs to the methyltransferase superfamily. RsmH family.</text>
</comment>
<feature type="binding site" evidence="6">
    <location>
        <begin position="34"/>
        <end position="36"/>
    </location>
    <ligand>
        <name>S-adenosyl-L-methionine</name>
        <dbReference type="ChEBI" id="CHEBI:59789"/>
    </ligand>
</feature>
<dbReference type="SUPFAM" id="SSF81799">
    <property type="entry name" value="Putative methyltransferase TM0872, insert domain"/>
    <property type="match status" value="1"/>
</dbReference>
<keyword evidence="3 6" id="KW-0489">Methyltransferase</keyword>
<evidence type="ECO:0000256" key="6">
    <source>
        <dbReference type="HAMAP-Rule" id="MF_01007"/>
    </source>
</evidence>
<dbReference type="CDD" id="cd02440">
    <property type="entry name" value="AdoMet_MTases"/>
    <property type="match status" value="1"/>
</dbReference>
<evidence type="ECO:0000256" key="1">
    <source>
        <dbReference type="ARBA" id="ARBA00010396"/>
    </source>
</evidence>
<dbReference type="EMBL" id="JAMXLR010000036">
    <property type="protein sequence ID" value="MCO6044621.1"/>
    <property type="molecule type" value="Genomic_DNA"/>
</dbReference>
<evidence type="ECO:0000256" key="2">
    <source>
        <dbReference type="ARBA" id="ARBA00022552"/>
    </source>
</evidence>
<feature type="binding site" evidence="6">
    <location>
        <position position="108"/>
    </location>
    <ligand>
        <name>S-adenosyl-L-methionine</name>
        <dbReference type="ChEBI" id="CHEBI:59789"/>
    </ligand>
</feature>
<evidence type="ECO:0000313" key="8">
    <source>
        <dbReference type="Proteomes" id="UP001155241"/>
    </source>
</evidence>
<dbReference type="Gene3D" id="3.40.50.150">
    <property type="entry name" value="Vaccinia Virus protein VP39"/>
    <property type="match status" value="1"/>
</dbReference>
<dbReference type="RefSeq" id="WP_252852731.1">
    <property type="nucleotide sequence ID" value="NZ_JAMXLR010000036.1"/>
</dbReference>
<dbReference type="GO" id="GO:0071424">
    <property type="term" value="F:rRNA (cytosine-N4-)-methyltransferase activity"/>
    <property type="evidence" value="ECO:0007669"/>
    <property type="project" value="UniProtKB-UniRule"/>
</dbReference>
<comment type="function">
    <text evidence="6">Specifically methylates the N4 position of cytidine in position 1402 (C1402) of 16S rRNA.</text>
</comment>
<dbReference type="EC" id="2.1.1.199" evidence="6"/>
<sequence>MPSTEHVPVMPAECLEQLALREGATVVDGTMGGGGHTRLFAEAVGPTGRVIALDWDPGAVERTSEMLADLKHVTPIYASYAHLPEVLSELGVESVDGILLDLGLSSDQLADRERGFSFHADGPLDLRFDPTSGEPASKLLARLSAEHLADIIYQYGEERLSRRIARKIVERRRQEPIETAADLASIVRSCVPRSKNHRIDPATRTFQALRIAVNDELHNLEVALARMPSVLAGHGRLAVISFHSLEDRMVKLAFRDSEQLEVVTRKPLVATAAEQAVNPRSRSAKLRVAERVAP</sequence>
<proteinExistence type="inferred from homology"/>
<dbReference type="InterPro" id="IPR029063">
    <property type="entry name" value="SAM-dependent_MTases_sf"/>
</dbReference>
<protein>
    <recommendedName>
        <fullName evidence="6">Ribosomal RNA small subunit methyltransferase H</fullName>
        <ecNumber evidence="6">2.1.1.199</ecNumber>
    </recommendedName>
    <alternativeName>
        <fullName evidence="6">16S rRNA m(4)C1402 methyltransferase</fullName>
    </alternativeName>
    <alternativeName>
        <fullName evidence="6">rRNA (cytosine-N(4)-)-methyltransferase RsmH</fullName>
    </alternativeName>
</protein>
<dbReference type="PANTHER" id="PTHR11265:SF0">
    <property type="entry name" value="12S RRNA N4-METHYLCYTIDINE METHYLTRANSFERASE"/>
    <property type="match status" value="1"/>
</dbReference>
<dbReference type="Gene3D" id="1.10.150.170">
    <property type="entry name" value="Putative methyltransferase TM0872, insert domain"/>
    <property type="match status" value="1"/>
</dbReference>
<evidence type="ECO:0000313" key="7">
    <source>
        <dbReference type="EMBL" id="MCO6044621.1"/>
    </source>
</evidence>
<gene>
    <name evidence="6 7" type="primary">rsmH</name>
    <name evidence="7" type="ORF">NG895_11950</name>
</gene>
<comment type="catalytic activity">
    <reaction evidence="6">
        <text>cytidine(1402) in 16S rRNA + S-adenosyl-L-methionine = N(4)-methylcytidine(1402) in 16S rRNA + S-adenosyl-L-homocysteine + H(+)</text>
        <dbReference type="Rhea" id="RHEA:42928"/>
        <dbReference type="Rhea" id="RHEA-COMP:10286"/>
        <dbReference type="Rhea" id="RHEA-COMP:10287"/>
        <dbReference type="ChEBI" id="CHEBI:15378"/>
        <dbReference type="ChEBI" id="CHEBI:57856"/>
        <dbReference type="ChEBI" id="CHEBI:59789"/>
        <dbReference type="ChEBI" id="CHEBI:74506"/>
        <dbReference type="ChEBI" id="CHEBI:82748"/>
        <dbReference type="EC" id="2.1.1.199"/>
    </reaction>
</comment>
<evidence type="ECO:0000256" key="5">
    <source>
        <dbReference type="ARBA" id="ARBA00022691"/>
    </source>
</evidence>
<dbReference type="SUPFAM" id="SSF53335">
    <property type="entry name" value="S-adenosyl-L-methionine-dependent methyltransferases"/>
    <property type="match status" value="1"/>
</dbReference>
<dbReference type="Pfam" id="PF01795">
    <property type="entry name" value="Methyltransf_5"/>
    <property type="match status" value="1"/>
</dbReference>